<feature type="region of interest" description="Disordered" evidence="8">
    <location>
        <begin position="272"/>
        <end position="312"/>
    </location>
</feature>
<dbReference type="SMART" id="SM01332">
    <property type="entry name" value="Cyclin_C"/>
    <property type="match status" value="1"/>
</dbReference>
<comment type="similarity">
    <text evidence="1">Belongs to the cyclin family. Cyclin D subfamily.</text>
</comment>
<dbReference type="InterPro" id="IPR013763">
    <property type="entry name" value="Cyclin-like_dom"/>
</dbReference>
<dbReference type="Proteomes" id="UP000289340">
    <property type="component" value="Chromosome 4"/>
</dbReference>
<dbReference type="EMBL" id="QZWG01000004">
    <property type="protein sequence ID" value="RZC15004.1"/>
    <property type="molecule type" value="Genomic_DNA"/>
</dbReference>
<dbReference type="SUPFAM" id="SSF47954">
    <property type="entry name" value="Cyclin-like"/>
    <property type="match status" value="2"/>
</dbReference>
<protein>
    <recommendedName>
        <fullName evidence="6">B-like cyclin</fullName>
    </recommendedName>
</protein>
<evidence type="ECO:0000256" key="5">
    <source>
        <dbReference type="ARBA" id="ARBA00023306"/>
    </source>
</evidence>
<accession>A0A445KVI3</accession>
<evidence type="ECO:0000256" key="8">
    <source>
        <dbReference type="SAM" id="MobiDB-lite"/>
    </source>
</evidence>
<dbReference type="PROSITE" id="PS00292">
    <property type="entry name" value="CYCLINS"/>
    <property type="match status" value="1"/>
</dbReference>
<keyword evidence="3" id="KW-0132">Cell division</keyword>
<dbReference type="CDD" id="cd20544">
    <property type="entry name" value="CYCLIN_AtCycD-like_rpt2"/>
    <property type="match status" value="1"/>
</dbReference>
<dbReference type="SMART" id="SM00385">
    <property type="entry name" value="CYCLIN"/>
    <property type="match status" value="1"/>
</dbReference>
<keyword evidence="12" id="KW-1185">Reference proteome</keyword>
<dbReference type="InterPro" id="IPR004367">
    <property type="entry name" value="Cyclin_C-dom"/>
</dbReference>
<comment type="subunit">
    <text evidence="2">Interacts with the CDC2 protein kinase to form a serine/threonine kinase holoenzyme complex also known as maturation promoting factor (MPF). The cyclin subunit imparts substrate specificity to the complex.</text>
</comment>
<feature type="compositionally biased region" description="Polar residues" evidence="8">
    <location>
        <begin position="280"/>
        <end position="289"/>
    </location>
</feature>
<dbReference type="InterPro" id="IPR006671">
    <property type="entry name" value="Cyclin_N"/>
</dbReference>
<keyword evidence="5" id="KW-0131">Cell cycle</keyword>
<organism evidence="11 12">
    <name type="scientific">Glycine soja</name>
    <name type="common">Wild soybean</name>
    <dbReference type="NCBI Taxonomy" id="3848"/>
    <lineage>
        <taxon>Eukaryota</taxon>
        <taxon>Viridiplantae</taxon>
        <taxon>Streptophyta</taxon>
        <taxon>Embryophyta</taxon>
        <taxon>Tracheophyta</taxon>
        <taxon>Spermatophyta</taxon>
        <taxon>Magnoliopsida</taxon>
        <taxon>eudicotyledons</taxon>
        <taxon>Gunneridae</taxon>
        <taxon>Pentapetalae</taxon>
        <taxon>rosids</taxon>
        <taxon>fabids</taxon>
        <taxon>Fabales</taxon>
        <taxon>Fabaceae</taxon>
        <taxon>Papilionoideae</taxon>
        <taxon>50 kb inversion clade</taxon>
        <taxon>NPAAA clade</taxon>
        <taxon>indigoferoid/millettioid clade</taxon>
        <taxon>Phaseoleae</taxon>
        <taxon>Glycine</taxon>
        <taxon>Glycine subgen. Soja</taxon>
    </lineage>
</organism>
<proteinExistence type="inferred from homology"/>
<evidence type="ECO:0000256" key="1">
    <source>
        <dbReference type="ARBA" id="ARBA00009065"/>
    </source>
</evidence>
<dbReference type="Pfam" id="PF00134">
    <property type="entry name" value="Cyclin_N"/>
    <property type="match status" value="1"/>
</dbReference>
<comment type="caution">
    <text evidence="11">The sequence shown here is derived from an EMBL/GenBank/DDBJ whole genome shotgun (WGS) entry which is preliminary data.</text>
</comment>
<dbReference type="GO" id="GO:0051301">
    <property type="term" value="P:cell division"/>
    <property type="evidence" value="ECO:0007669"/>
    <property type="project" value="UniProtKB-KW"/>
</dbReference>
<dbReference type="FunFam" id="1.10.472.10:FF:000219">
    <property type="entry name" value="Cyclin-D5-1"/>
    <property type="match status" value="1"/>
</dbReference>
<dbReference type="InterPro" id="IPR036915">
    <property type="entry name" value="Cyclin-like_sf"/>
</dbReference>
<name>A0A445KVI3_GLYSO</name>
<dbReference type="CDD" id="cd20543">
    <property type="entry name" value="CYCLIN_AtCycD-like_rpt1"/>
    <property type="match status" value="1"/>
</dbReference>
<dbReference type="InterPro" id="IPR039361">
    <property type="entry name" value="Cyclin"/>
</dbReference>
<evidence type="ECO:0000313" key="11">
    <source>
        <dbReference type="EMBL" id="RZC15004.1"/>
    </source>
</evidence>
<dbReference type="Pfam" id="PF02984">
    <property type="entry name" value="Cyclin_C"/>
    <property type="match status" value="1"/>
</dbReference>
<gene>
    <name evidence="11" type="ORF">D0Y65_008762</name>
</gene>
<evidence type="ECO:0000256" key="3">
    <source>
        <dbReference type="ARBA" id="ARBA00022618"/>
    </source>
</evidence>
<evidence type="ECO:0000256" key="2">
    <source>
        <dbReference type="ARBA" id="ARBA00011177"/>
    </source>
</evidence>
<evidence type="ECO:0000256" key="6">
    <source>
        <dbReference type="ARBA" id="ARBA00032263"/>
    </source>
</evidence>
<dbReference type="Gramene" id="XM_028371929.1">
    <property type="protein sequence ID" value="XP_028227730.1"/>
    <property type="gene ID" value="LOC114408768"/>
</dbReference>
<reference evidence="11 12" key="1">
    <citation type="submission" date="2018-09" db="EMBL/GenBank/DDBJ databases">
        <title>A high-quality reference genome of wild soybean provides a powerful tool to mine soybean genomes.</title>
        <authorList>
            <person name="Xie M."/>
            <person name="Chung C.Y.L."/>
            <person name="Li M.-W."/>
            <person name="Wong F.-L."/>
            <person name="Chan T.-F."/>
            <person name="Lam H.-M."/>
        </authorList>
    </citation>
    <scope>NUCLEOTIDE SEQUENCE [LARGE SCALE GENOMIC DNA]</scope>
    <source>
        <strain evidence="12">cv. W05</strain>
        <tissue evidence="11">Hypocotyl of etiolated seedlings</tissue>
    </source>
</reference>
<feature type="domain" description="Cyclin C-terminal" evidence="10">
    <location>
        <begin position="171"/>
        <end position="290"/>
    </location>
</feature>
<dbReference type="PANTHER" id="PTHR10177">
    <property type="entry name" value="CYCLINS"/>
    <property type="match status" value="1"/>
</dbReference>
<evidence type="ECO:0000259" key="10">
    <source>
        <dbReference type="SMART" id="SM01332"/>
    </source>
</evidence>
<dbReference type="AlphaFoldDB" id="A0A445KVI3"/>
<dbReference type="FunFam" id="1.10.472.10:FF:000069">
    <property type="entry name" value="Cyclin-D5-1"/>
    <property type="match status" value="1"/>
</dbReference>
<evidence type="ECO:0000256" key="7">
    <source>
        <dbReference type="RuleBase" id="RU000383"/>
    </source>
</evidence>
<dbReference type="SMR" id="A0A445KVI3"/>
<feature type="domain" description="Cyclin-like" evidence="9">
    <location>
        <begin position="76"/>
        <end position="162"/>
    </location>
</feature>
<sequence length="312" mass="35555">MDDLSSSLLCQENETCLEEGGEELEYQFVGSQHDCGVSEDEHVGILIEREIVLGFKKDETMVIGDWVKRARMEAINWVLKTRATLGFRFETAYLSVTYFDRFLFRRSIDSEKSWAIRLLSIACLSLAAKMEECIVPGLSEFKLDDYSFEGKVIQKMELLVLSTLEWKMGIITPFDFLSYFIRKICKESPPSPIFSKTMQLIFTTMKEVNLMDHKPSVIAAAATLVAMDQQLTIDAVELKMSSIPQHRLLESKDVFEYYNLIQRLYEENTKSDTHTPIEMTESSRVTSSAAMAKRRRLAFSDDEGSSHGKGPG</sequence>
<keyword evidence="4 7" id="KW-0195">Cyclin</keyword>
<evidence type="ECO:0000259" key="9">
    <source>
        <dbReference type="SMART" id="SM00385"/>
    </source>
</evidence>
<dbReference type="Gene3D" id="1.10.472.10">
    <property type="entry name" value="Cyclin-like"/>
    <property type="match status" value="2"/>
</dbReference>
<evidence type="ECO:0000256" key="4">
    <source>
        <dbReference type="ARBA" id="ARBA00023127"/>
    </source>
</evidence>
<evidence type="ECO:0000313" key="12">
    <source>
        <dbReference type="Proteomes" id="UP000289340"/>
    </source>
</evidence>
<dbReference type="InterPro" id="IPR048258">
    <property type="entry name" value="Cyclins_cyclin-box"/>
</dbReference>